<feature type="compositionally biased region" description="Basic residues" evidence="1">
    <location>
        <begin position="1"/>
        <end position="26"/>
    </location>
</feature>
<feature type="compositionally biased region" description="Basic residues" evidence="1">
    <location>
        <begin position="36"/>
        <end position="48"/>
    </location>
</feature>
<evidence type="ECO:0000313" key="3">
    <source>
        <dbReference type="Proteomes" id="UP000886998"/>
    </source>
</evidence>
<name>A0A8X6YLR4_9ARAC</name>
<dbReference type="AlphaFoldDB" id="A0A8X6YLR4"/>
<dbReference type="EMBL" id="BMAV01020647">
    <property type="protein sequence ID" value="GFY74277.1"/>
    <property type="molecule type" value="Genomic_DNA"/>
</dbReference>
<gene>
    <name evidence="2" type="ORF">TNIN_475231</name>
</gene>
<protein>
    <submittedName>
        <fullName evidence="2">Uncharacterized protein</fullName>
    </submittedName>
</protein>
<dbReference type="Proteomes" id="UP000886998">
    <property type="component" value="Unassembled WGS sequence"/>
</dbReference>
<feature type="region of interest" description="Disordered" evidence="1">
    <location>
        <begin position="1"/>
        <end position="89"/>
    </location>
</feature>
<organism evidence="2 3">
    <name type="scientific">Trichonephila inaurata madagascariensis</name>
    <dbReference type="NCBI Taxonomy" id="2747483"/>
    <lineage>
        <taxon>Eukaryota</taxon>
        <taxon>Metazoa</taxon>
        <taxon>Ecdysozoa</taxon>
        <taxon>Arthropoda</taxon>
        <taxon>Chelicerata</taxon>
        <taxon>Arachnida</taxon>
        <taxon>Araneae</taxon>
        <taxon>Araneomorphae</taxon>
        <taxon>Entelegynae</taxon>
        <taxon>Araneoidea</taxon>
        <taxon>Nephilidae</taxon>
        <taxon>Trichonephila</taxon>
        <taxon>Trichonephila inaurata</taxon>
    </lineage>
</organism>
<comment type="caution">
    <text evidence="2">The sequence shown here is derived from an EMBL/GenBank/DDBJ whole genome shotgun (WGS) entry which is preliminary data.</text>
</comment>
<evidence type="ECO:0000313" key="2">
    <source>
        <dbReference type="EMBL" id="GFY74277.1"/>
    </source>
</evidence>
<sequence>MIRLNHPRKKKKKRSPERINWKKRSPHSLLSDNYHIKRRPPGNHKLNTRRIPSCIPSGASTRKKTRRAEVNETHVLSRESSPCPPRRTA</sequence>
<accession>A0A8X6YLR4</accession>
<reference evidence="2" key="1">
    <citation type="submission" date="2020-08" db="EMBL/GenBank/DDBJ databases">
        <title>Multicomponent nature underlies the extraordinary mechanical properties of spider dragline silk.</title>
        <authorList>
            <person name="Kono N."/>
            <person name="Nakamura H."/>
            <person name="Mori M."/>
            <person name="Yoshida Y."/>
            <person name="Ohtoshi R."/>
            <person name="Malay A.D."/>
            <person name="Moran D.A.P."/>
            <person name="Tomita M."/>
            <person name="Numata K."/>
            <person name="Arakawa K."/>
        </authorList>
    </citation>
    <scope>NUCLEOTIDE SEQUENCE</scope>
</reference>
<proteinExistence type="predicted"/>
<keyword evidence="3" id="KW-1185">Reference proteome</keyword>
<feature type="compositionally biased region" description="Basic and acidic residues" evidence="1">
    <location>
        <begin position="67"/>
        <end position="77"/>
    </location>
</feature>
<evidence type="ECO:0000256" key="1">
    <source>
        <dbReference type="SAM" id="MobiDB-lite"/>
    </source>
</evidence>